<name>A0A2G9HNW3_9LAMI</name>
<evidence type="ECO:0000256" key="10">
    <source>
        <dbReference type="RuleBase" id="RU000461"/>
    </source>
</evidence>
<dbReference type="GO" id="GO:0016705">
    <property type="term" value="F:oxidoreductase activity, acting on paired donors, with incorporation or reduction of molecular oxygen"/>
    <property type="evidence" value="ECO:0007669"/>
    <property type="project" value="InterPro"/>
</dbReference>
<keyword evidence="8 10" id="KW-0503">Monooxygenase</keyword>
<evidence type="ECO:0000256" key="1">
    <source>
        <dbReference type="ARBA" id="ARBA00001971"/>
    </source>
</evidence>
<evidence type="ECO:0000256" key="5">
    <source>
        <dbReference type="ARBA" id="ARBA00022723"/>
    </source>
</evidence>
<dbReference type="PRINTS" id="PR00463">
    <property type="entry name" value="EP450I"/>
</dbReference>
<evidence type="ECO:0000256" key="2">
    <source>
        <dbReference type="ARBA" id="ARBA00004167"/>
    </source>
</evidence>
<evidence type="ECO:0000313" key="12">
    <source>
        <dbReference type="Proteomes" id="UP000231279"/>
    </source>
</evidence>
<dbReference type="GO" id="GO:0005506">
    <property type="term" value="F:iron ion binding"/>
    <property type="evidence" value="ECO:0007669"/>
    <property type="project" value="InterPro"/>
</dbReference>
<keyword evidence="5 9" id="KW-0479">Metal-binding</keyword>
<dbReference type="PANTHER" id="PTHR47955:SF15">
    <property type="entry name" value="CYTOCHROME P450 71A2-LIKE"/>
    <property type="match status" value="1"/>
</dbReference>
<comment type="cofactor">
    <cofactor evidence="1 9">
        <name>heme</name>
        <dbReference type="ChEBI" id="CHEBI:30413"/>
    </cofactor>
</comment>
<dbReference type="CDD" id="cd11072">
    <property type="entry name" value="CYP71-like"/>
    <property type="match status" value="1"/>
</dbReference>
<dbReference type="PROSITE" id="PS00086">
    <property type="entry name" value="CYTOCHROME_P450"/>
    <property type="match status" value="1"/>
</dbReference>
<evidence type="ECO:0000256" key="9">
    <source>
        <dbReference type="PIRSR" id="PIRSR602401-1"/>
    </source>
</evidence>
<organism evidence="11 12">
    <name type="scientific">Handroanthus impetiginosus</name>
    <dbReference type="NCBI Taxonomy" id="429701"/>
    <lineage>
        <taxon>Eukaryota</taxon>
        <taxon>Viridiplantae</taxon>
        <taxon>Streptophyta</taxon>
        <taxon>Embryophyta</taxon>
        <taxon>Tracheophyta</taxon>
        <taxon>Spermatophyta</taxon>
        <taxon>Magnoliopsida</taxon>
        <taxon>eudicotyledons</taxon>
        <taxon>Gunneridae</taxon>
        <taxon>Pentapetalae</taxon>
        <taxon>asterids</taxon>
        <taxon>lamiids</taxon>
        <taxon>Lamiales</taxon>
        <taxon>Bignoniaceae</taxon>
        <taxon>Crescentiina</taxon>
        <taxon>Tabebuia alliance</taxon>
        <taxon>Handroanthus</taxon>
    </lineage>
</organism>
<keyword evidence="6 10" id="KW-0560">Oxidoreductase</keyword>
<dbReference type="SUPFAM" id="SSF48264">
    <property type="entry name" value="Cytochrome P450"/>
    <property type="match status" value="1"/>
</dbReference>
<reference evidence="12" key="1">
    <citation type="journal article" date="2018" name="Gigascience">
        <title>Genome assembly of the Pink Ipe (Handroanthus impetiginosus, Bignoniaceae), a highly valued, ecologically keystone Neotropical timber forest tree.</title>
        <authorList>
            <person name="Silva-Junior O.B."/>
            <person name="Grattapaglia D."/>
            <person name="Novaes E."/>
            <person name="Collevatti R.G."/>
        </authorList>
    </citation>
    <scope>NUCLEOTIDE SEQUENCE [LARGE SCALE GENOMIC DNA]</scope>
    <source>
        <strain evidence="12">cv. UFG-1</strain>
    </source>
</reference>
<evidence type="ECO:0000256" key="4">
    <source>
        <dbReference type="ARBA" id="ARBA00022617"/>
    </source>
</evidence>
<dbReference type="GO" id="GO:0020037">
    <property type="term" value="F:heme binding"/>
    <property type="evidence" value="ECO:0007669"/>
    <property type="project" value="InterPro"/>
</dbReference>
<dbReference type="InterPro" id="IPR017972">
    <property type="entry name" value="Cyt_P450_CS"/>
</dbReference>
<dbReference type="Gene3D" id="1.10.630.10">
    <property type="entry name" value="Cytochrome P450"/>
    <property type="match status" value="1"/>
</dbReference>
<proteinExistence type="inferred from homology"/>
<protein>
    <submittedName>
        <fullName evidence="11">Cytochrome P450 CYP2 subfamily</fullName>
        <ecNumber evidence="11">1.14.13.104</ecNumber>
    </submittedName>
</protein>
<evidence type="ECO:0000256" key="8">
    <source>
        <dbReference type="ARBA" id="ARBA00023033"/>
    </source>
</evidence>
<dbReference type="PANTHER" id="PTHR47955">
    <property type="entry name" value="CYTOCHROME P450 FAMILY 71 PROTEIN"/>
    <property type="match status" value="1"/>
</dbReference>
<dbReference type="EMBL" id="NKXS01001366">
    <property type="protein sequence ID" value="PIN18980.1"/>
    <property type="molecule type" value="Genomic_DNA"/>
</dbReference>
<dbReference type="Proteomes" id="UP000231279">
    <property type="component" value="Unassembled WGS sequence"/>
</dbReference>
<dbReference type="InterPro" id="IPR036396">
    <property type="entry name" value="Cyt_P450_sf"/>
</dbReference>
<evidence type="ECO:0000256" key="7">
    <source>
        <dbReference type="ARBA" id="ARBA00023004"/>
    </source>
</evidence>
<dbReference type="AlphaFoldDB" id="A0A2G9HNW3"/>
<comment type="subcellular location">
    <subcellularLocation>
        <location evidence="2">Membrane</location>
        <topology evidence="2">Single-pass membrane protein</topology>
    </subcellularLocation>
</comment>
<gene>
    <name evidence="11" type="ORF">CDL12_08342</name>
</gene>
<dbReference type="InterPro" id="IPR001128">
    <property type="entry name" value="Cyt_P450"/>
</dbReference>
<dbReference type="GO" id="GO:0004497">
    <property type="term" value="F:monooxygenase activity"/>
    <property type="evidence" value="ECO:0007669"/>
    <property type="project" value="UniProtKB-KW"/>
</dbReference>
<evidence type="ECO:0000313" key="11">
    <source>
        <dbReference type="EMBL" id="PIN18980.1"/>
    </source>
</evidence>
<comment type="similarity">
    <text evidence="3 10">Belongs to the cytochrome P450 family.</text>
</comment>
<dbReference type="GO" id="GO:0016020">
    <property type="term" value="C:membrane"/>
    <property type="evidence" value="ECO:0007669"/>
    <property type="project" value="UniProtKB-SubCell"/>
</dbReference>
<accession>A0A2G9HNW3</accession>
<keyword evidence="12" id="KW-1185">Reference proteome</keyword>
<comment type="caution">
    <text evidence="11">The sequence shown here is derived from an EMBL/GenBank/DDBJ whole genome shotgun (WGS) entry which is preliminary data.</text>
</comment>
<feature type="binding site" description="axial binding residue" evidence="9">
    <location>
        <position position="372"/>
    </location>
    <ligand>
        <name>heme</name>
        <dbReference type="ChEBI" id="CHEBI:30413"/>
    </ligand>
    <ligandPart>
        <name>Fe</name>
        <dbReference type="ChEBI" id="CHEBI:18248"/>
    </ligandPart>
</feature>
<evidence type="ECO:0000256" key="6">
    <source>
        <dbReference type="ARBA" id="ARBA00023002"/>
    </source>
</evidence>
<keyword evidence="7 9" id="KW-0408">Iron</keyword>
<dbReference type="STRING" id="429701.A0A2G9HNW3"/>
<dbReference type="FunFam" id="1.10.630.10:FF:000126">
    <property type="entry name" value="Predicted protein"/>
    <property type="match status" value="1"/>
</dbReference>
<dbReference type="InterPro" id="IPR002401">
    <property type="entry name" value="Cyt_P450_E_grp-I"/>
</dbReference>
<dbReference type="OrthoDB" id="1470350at2759"/>
<dbReference type="Pfam" id="PF00067">
    <property type="entry name" value="p450"/>
    <property type="match status" value="1"/>
</dbReference>
<dbReference type="EC" id="1.14.13.104" evidence="11"/>
<evidence type="ECO:0000256" key="3">
    <source>
        <dbReference type="ARBA" id="ARBA00010617"/>
    </source>
</evidence>
<keyword evidence="4 9" id="KW-0349">Heme</keyword>
<sequence>MLLKLGSKPALVVSSAEIAKKIMKTHDLSFAGRPVLIAQKKIFYDMTDLLNLPYGEKWRKLRSIFMQQLLSSTRVKSFNSIMEDETGLLVEKIEACFMSSSPVNLTDMFMSLSNDLISRAALGKKHSETEHGKKFLELLNEAVGLFYNFTLGEFVPWLGWINRLNGYNAALDKCEEKTDEIMDAIIEDHLNSGGDDKSKECFMDILLDMYKSNTPGFSIDLITLKGVILDVFAGGTETSAKTLGWVMTELMRHPEVMKKLQYEVREIMQGKYNITHDDLQKMHYLKAVIKETFRYHPPLTMNFHSSREYVNLLGYDIEPETMVLINTWAIGRDPTYWPEPEKFMPERFLNSSVDFRGFDFQLLPFGAGRRICPGLEFAASAIEHTVAKLMQKFDWALPNGMKGEELDVMEKPGVTTGRKNPLIVVVTKCYF</sequence>
<dbReference type="PRINTS" id="PR00385">
    <property type="entry name" value="P450"/>
</dbReference>